<feature type="compositionally biased region" description="Basic residues" evidence="1">
    <location>
        <begin position="224"/>
        <end position="235"/>
    </location>
</feature>
<name>A0A6J4V262_9BACT</name>
<feature type="non-terminal residue" evidence="2">
    <location>
        <position position="403"/>
    </location>
</feature>
<feature type="non-terminal residue" evidence="2">
    <location>
        <position position="1"/>
    </location>
</feature>
<sequence>DDLLRRRGNRGRRRAGRECHGRPARRRRSRRGAARQSRLSPPQGLLGILQPGRGADPTRPGGGGVGVGRRSAPDGGDADLCPRRAVVPHRLRGRRIRSRRARPIPPQARSSAAATRRGRWRPRLSAGPRPVGRCRERSTGRSDRNHRRDGRDAAGAADRRRGRAALSRAPRTWPGRADPVAQKHGPGRPLPGGGGIGTLGRDARRPPRVRRSRAVGGRADQRRVCRRRHRGRRPGRILGRFFRDRVGGDPRGGKQTGEGRTRRRYPGRRPDGLPRPSDRRVRLPARRGRRQFPRPVHRRRHLRSPARRPTGRARHQRRPQSGGPVRPRPRPLPRRPPPRLHQQARRLLDRPRIRPHPGAYGLRRRPPRPPSRPRPHPGRCDGQLPARPPGPVAAVLGPTPASL</sequence>
<feature type="compositionally biased region" description="Basic residues" evidence="1">
    <location>
        <begin position="1"/>
        <end position="15"/>
    </location>
</feature>
<dbReference type="EMBL" id="CADCWE010000271">
    <property type="protein sequence ID" value="CAA9566850.1"/>
    <property type="molecule type" value="Genomic_DNA"/>
</dbReference>
<evidence type="ECO:0000313" key="2">
    <source>
        <dbReference type="EMBL" id="CAA9566850.1"/>
    </source>
</evidence>
<feature type="compositionally biased region" description="Basic residues" evidence="1">
    <location>
        <begin position="22"/>
        <end position="33"/>
    </location>
</feature>
<reference evidence="2" key="1">
    <citation type="submission" date="2020-02" db="EMBL/GenBank/DDBJ databases">
        <authorList>
            <person name="Meier V. D."/>
        </authorList>
    </citation>
    <scope>NUCLEOTIDE SEQUENCE</scope>
    <source>
        <strain evidence="2">AVDCRST_MAG73</strain>
    </source>
</reference>
<feature type="compositionally biased region" description="Basic and acidic residues" evidence="1">
    <location>
        <begin position="268"/>
        <end position="281"/>
    </location>
</feature>
<feature type="region of interest" description="Disordered" evidence="1">
    <location>
        <begin position="1"/>
        <end position="403"/>
    </location>
</feature>
<feature type="compositionally biased region" description="Basic residues" evidence="1">
    <location>
        <begin position="86"/>
        <end position="102"/>
    </location>
</feature>
<feature type="compositionally biased region" description="Basic residues" evidence="1">
    <location>
        <begin position="282"/>
        <end position="318"/>
    </location>
</feature>
<organism evidence="2">
    <name type="scientific">uncultured Thermomicrobiales bacterium</name>
    <dbReference type="NCBI Taxonomy" id="1645740"/>
    <lineage>
        <taxon>Bacteria</taxon>
        <taxon>Pseudomonadati</taxon>
        <taxon>Thermomicrobiota</taxon>
        <taxon>Thermomicrobia</taxon>
        <taxon>Thermomicrobiales</taxon>
        <taxon>environmental samples</taxon>
    </lineage>
</organism>
<evidence type="ECO:0000256" key="1">
    <source>
        <dbReference type="SAM" id="MobiDB-lite"/>
    </source>
</evidence>
<protein>
    <submittedName>
        <fullName evidence="2">Uncharacterized protein</fullName>
    </submittedName>
</protein>
<feature type="compositionally biased region" description="Basic residues" evidence="1">
    <location>
        <begin position="362"/>
        <end position="377"/>
    </location>
</feature>
<feature type="compositionally biased region" description="Basic residues" evidence="1">
    <location>
        <begin position="327"/>
        <end position="344"/>
    </location>
</feature>
<dbReference type="AlphaFoldDB" id="A0A6J4V262"/>
<accession>A0A6J4V262</accession>
<feature type="compositionally biased region" description="Basic and acidic residues" evidence="1">
    <location>
        <begin position="241"/>
        <end position="260"/>
    </location>
</feature>
<proteinExistence type="predicted"/>
<feature type="compositionally biased region" description="Basic and acidic residues" evidence="1">
    <location>
        <begin position="133"/>
        <end position="143"/>
    </location>
</feature>
<gene>
    <name evidence="2" type="ORF">AVDCRST_MAG73-4270</name>
</gene>